<dbReference type="EMBL" id="LSSN01001688">
    <property type="protein sequence ID" value="OMJ18655.1"/>
    <property type="molecule type" value="Genomic_DNA"/>
</dbReference>
<accession>A0A1R1XVN4</accession>
<organism evidence="2 3">
    <name type="scientific">Smittium culicis</name>
    <dbReference type="NCBI Taxonomy" id="133412"/>
    <lineage>
        <taxon>Eukaryota</taxon>
        <taxon>Fungi</taxon>
        <taxon>Fungi incertae sedis</taxon>
        <taxon>Zoopagomycota</taxon>
        <taxon>Kickxellomycotina</taxon>
        <taxon>Harpellomycetes</taxon>
        <taxon>Harpellales</taxon>
        <taxon>Legeriomycetaceae</taxon>
        <taxon>Smittium</taxon>
    </lineage>
</organism>
<name>A0A1R1XVN4_9FUNG</name>
<dbReference type="AlphaFoldDB" id="A0A1R1XVN4"/>
<comment type="caution">
    <text evidence="2">The sequence shown here is derived from an EMBL/GenBank/DDBJ whole genome shotgun (WGS) entry which is preliminary data.</text>
</comment>
<sequence length="66" mass="7469">MYFPNPPRCCGGFIPNEHKFRGAVHYTKISHGVVYPWSGIVKVTTSDSEDSDSRGGPSRNRRNRFV</sequence>
<evidence type="ECO:0000313" key="3">
    <source>
        <dbReference type="Proteomes" id="UP000187283"/>
    </source>
</evidence>
<feature type="region of interest" description="Disordered" evidence="1">
    <location>
        <begin position="44"/>
        <end position="66"/>
    </location>
</feature>
<protein>
    <submittedName>
        <fullName evidence="2">Uncharacterized protein</fullName>
    </submittedName>
</protein>
<reference evidence="2 3" key="1">
    <citation type="submission" date="2017-01" db="EMBL/GenBank/DDBJ databases">
        <authorList>
            <person name="Mah S.A."/>
            <person name="Swanson W.J."/>
            <person name="Moy G.W."/>
            <person name="Vacquier V.D."/>
        </authorList>
    </citation>
    <scope>NUCLEOTIDE SEQUENCE [LARGE SCALE GENOMIC DNA]</scope>
    <source>
        <strain evidence="2 3">GSMNP</strain>
    </source>
</reference>
<dbReference type="Proteomes" id="UP000187283">
    <property type="component" value="Unassembled WGS sequence"/>
</dbReference>
<proteinExistence type="predicted"/>
<evidence type="ECO:0000313" key="2">
    <source>
        <dbReference type="EMBL" id="OMJ18655.1"/>
    </source>
</evidence>
<gene>
    <name evidence="2" type="ORF">AYI70_g5224</name>
</gene>
<keyword evidence="3" id="KW-1185">Reference proteome</keyword>
<evidence type="ECO:0000256" key="1">
    <source>
        <dbReference type="SAM" id="MobiDB-lite"/>
    </source>
</evidence>